<name>A0A842FE12_9LIST</name>
<accession>A0A842FE12</accession>
<dbReference type="EMBL" id="JAARYY010000001">
    <property type="protein sequence ID" value="MBC2242859.1"/>
    <property type="molecule type" value="Genomic_DNA"/>
</dbReference>
<proteinExistence type="predicted"/>
<protein>
    <submittedName>
        <fullName evidence="1">Uncharacterized protein</fullName>
    </submittedName>
</protein>
<organism evidence="1 2">
    <name type="scientific">Listeria booriae</name>
    <dbReference type="NCBI Taxonomy" id="1552123"/>
    <lineage>
        <taxon>Bacteria</taxon>
        <taxon>Bacillati</taxon>
        <taxon>Bacillota</taxon>
        <taxon>Bacilli</taxon>
        <taxon>Bacillales</taxon>
        <taxon>Listeriaceae</taxon>
        <taxon>Listeria</taxon>
    </lineage>
</organism>
<comment type="caution">
    <text evidence="1">The sequence shown here is derived from an EMBL/GenBank/DDBJ whole genome shotgun (WGS) entry which is preliminary data.</text>
</comment>
<reference evidence="1 2" key="1">
    <citation type="submission" date="2020-03" db="EMBL/GenBank/DDBJ databases">
        <title>Soil Listeria distribution.</title>
        <authorList>
            <person name="Liao J."/>
            <person name="Wiedmann M."/>
        </authorList>
    </citation>
    <scope>NUCLEOTIDE SEQUENCE [LARGE SCALE GENOMIC DNA]</scope>
    <source>
        <strain evidence="1 2">FSL L7-0153</strain>
    </source>
</reference>
<dbReference type="AlphaFoldDB" id="A0A842FE12"/>
<dbReference type="Proteomes" id="UP000550367">
    <property type="component" value="Unassembled WGS sequence"/>
</dbReference>
<sequence length="168" mass="20297">MENEDEWEKEIVDYISMYKILWRICKKKIMRSLEKNVVSSIFNDIDDKFHFNRINEKFNKWLNDEFVNIIVPEIVEKLELNSIFKMGFMVKNLIDKFLLYNPPISHLKEIPLEEFYPPIQSFHIHLKKEDKTKENLNKLSSETEGYSFIKLKTPAMYFEQGLIARRIQ</sequence>
<dbReference type="RefSeq" id="WP_185551298.1">
    <property type="nucleotide sequence ID" value="NZ_JAARYY010000001.1"/>
</dbReference>
<gene>
    <name evidence="1" type="ORF">HCB25_02200</name>
</gene>
<evidence type="ECO:0000313" key="1">
    <source>
        <dbReference type="EMBL" id="MBC2242859.1"/>
    </source>
</evidence>
<evidence type="ECO:0000313" key="2">
    <source>
        <dbReference type="Proteomes" id="UP000550367"/>
    </source>
</evidence>